<evidence type="ECO:0000256" key="6">
    <source>
        <dbReference type="ARBA" id="ARBA00023049"/>
    </source>
</evidence>
<proteinExistence type="predicted"/>
<dbReference type="AlphaFoldDB" id="A0A016WVN5"/>
<dbReference type="PANTHER" id="PTHR10127">
    <property type="entry name" value="DISCOIDIN, CUB, EGF, LAMININ , AND ZINC METALLOPROTEASE DOMAIN CONTAINING"/>
    <property type="match status" value="1"/>
</dbReference>
<keyword evidence="4 9" id="KW-0732">Signal</keyword>
<dbReference type="PIRSF" id="PIRSF036365">
    <property type="entry name" value="Astacin_nematoda"/>
    <property type="match status" value="1"/>
</dbReference>
<dbReference type="PANTHER" id="PTHR10127:SF831">
    <property type="entry name" value="ZINC METALLOPROTEINASE NAS-37"/>
    <property type="match status" value="1"/>
</dbReference>
<keyword evidence="3 10" id="KW-0479">Metal-binding</keyword>
<dbReference type="GO" id="GO:0008270">
    <property type="term" value="F:zinc ion binding"/>
    <property type="evidence" value="ECO:0007669"/>
    <property type="project" value="UniProtKB-UniRule"/>
</dbReference>
<sequence length="481" mass="53374">MLGFNLNRGCLLVFFLAYDAMCLSAEGRTALLRGLGGTSLEDRQTRLRNLGTPFFGNRTGRAKQKYNVESNIVEGVQQPLDLVEEIDIEDINQREGISEYLFQSDINLTEKQLKQLERGAAMNETARSKRQVGADAPLWTNNQVFYFFDPSIDARKKTIVQKALNYIRARTCIDFTQSATAANRIRVFNGGGCYSAVGMVGGPQDLSLGKGCDVVGITAHEFIHSLGTYHMQMRDDRDDYLRLDLTDVAPALQGNFGKLPQGASLNYNPYEYGSVMHYGASTLSSGANSLIPLDGQYLRTIGSRVVSFYDIKTINDHYNCHAKCGAGSAVCTNGGEPNPRNCAACNCPAGYGGALCNQRPTGCGQALAATTRWRVKQFTFGNAAITTIRDDFVMCNHWITAPVGKQIQVRVTYIKNPQQCNNGCKTIFIEPKTKPDQRAVNPRICCTEMLNRVYTSSLRPTPIVSYNRFQTSTFTFHYRYI</sequence>
<name>A0A016WVN5_9BILA</name>
<evidence type="ECO:0000256" key="8">
    <source>
        <dbReference type="ARBA" id="ARBA00023180"/>
    </source>
</evidence>
<evidence type="ECO:0000256" key="10">
    <source>
        <dbReference type="PROSITE-ProRule" id="PRU01211"/>
    </source>
</evidence>
<dbReference type="PRINTS" id="PR00480">
    <property type="entry name" value="ASTACIN"/>
</dbReference>
<dbReference type="InterPro" id="IPR000742">
    <property type="entry name" value="EGF"/>
</dbReference>
<evidence type="ECO:0000256" key="2">
    <source>
        <dbReference type="ARBA" id="ARBA00022525"/>
    </source>
</evidence>
<evidence type="ECO:0000313" key="13">
    <source>
        <dbReference type="EMBL" id="EYC43879.1"/>
    </source>
</evidence>
<evidence type="ECO:0000256" key="5">
    <source>
        <dbReference type="ARBA" id="ARBA00022833"/>
    </source>
</evidence>
<dbReference type="InterPro" id="IPR001506">
    <property type="entry name" value="Peptidase_M12A"/>
</dbReference>
<dbReference type="SMART" id="SM00235">
    <property type="entry name" value="ZnMc"/>
    <property type="match status" value="1"/>
</dbReference>
<dbReference type="OrthoDB" id="5806856at2759"/>
<keyword evidence="14" id="KW-1185">Reference proteome</keyword>
<dbReference type="PROSITE" id="PS51864">
    <property type="entry name" value="ASTACIN"/>
    <property type="match status" value="1"/>
</dbReference>
<dbReference type="InterPro" id="IPR024079">
    <property type="entry name" value="MetalloPept_cat_dom_sf"/>
</dbReference>
<accession>A0A016WVN5</accession>
<comment type="caution">
    <text evidence="10">Lacks conserved residue(s) required for the propagation of feature annotation.</text>
</comment>
<feature type="active site" evidence="10">
    <location>
        <position position="221"/>
    </location>
</feature>
<protein>
    <recommendedName>
        <fullName evidence="9">Zinc metalloproteinase</fullName>
    </recommendedName>
</protein>
<evidence type="ECO:0000313" key="14">
    <source>
        <dbReference type="Proteomes" id="UP000024635"/>
    </source>
</evidence>
<dbReference type="Gene3D" id="3.40.390.10">
    <property type="entry name" value="Collagenase (Catalytic Domain)"/>
    <property type="match status" value="1"/>
</dbReference>
<dbReference type="MEROPS" id="M12.A40"/>
<dbReference type="GO" id="GO:0018996">
    <property type="term" value="P:molting cycle, collagen and cuticulin-based cuticle"/>
    <property type="evidence" value="ECO:0007669"/>
    <property type="project" value="InterPro"/>
</dbReference>
<dbReference type="GO" id="GO:0006508">
    <property type="term" value="P:proteolysis"/>
    <property type="evidence" value="ECO:0007669"/>
    <property type="project" value="UniProtKB-KW"/>
</dbReference>
<reference evidence="14" key="1">
    <citation type="journal article" date="2015" name="Nat. Genet.">
        <title>The genome and transcriptome of the zoonotic hookworm Ancylostoma ceylanicum identify infection-specific gene families.</title>
        <authorList>
            <person name="Schwarz E.M."/>
            <person name="Hu Y."/>
            <person name="Antoshechkin I."/>
            <person name="Miller M.M."/>
            <person name="Sternberg P.W."/>
            <person name="Aroian R.V."/>
        </authorList>
    </citation>
    <scope>NUCLEOTIDE SEQUENCE</scope>
    <source>
        <strain evidence="14">HY135</strain>
    </source>
</reference>
<feature type="domain" description="Peptidase M12A" evidence="12">
    <location>
        <begin position="130"/>
        <end position="321"/>
    </location>
</feature>
<comment type="caution">
    <text evidence="13">The sequence shown here is derived from an EMBL/GenBank/DDBJ whole genome shotgun (WGS) entry which is preliminary data.</text>
</comment>
<dbReference type="Pfam" id="PF01400">
    <property type="entry name" value="Astacin"/>
    <property type="match status" value="1"/>
</dbReference>
<evidence type="ECO:0000256" key="4">
    <source>
        <dbReference type="ARBA" id="ARBA00022729"/>
    </source>
</evidence>
<keyword evidence="8" id="KW-0325">Glycoprotein</keyword>
<evidence type="ECO:0000259" key="12">
    <source>
        <dbReference type="PROSITE" id="PS51864"/>
    </source>
</evidence>
<feature type="binding site" evidence="10">
    <location>
        <position position="224"/>
    </location>
    <ligand>
        <name>Zn(2+)</name>
        <dbReference type="ChEBI" id="CHEBI:29105"/>
        <note>catalytic</note>
    </ligand>
</feature>
<dbReference type="STRING" id="53326.A0A016WVN5"/>
<dbReference type="CDD" id="cd04280">
    <property type="entry name" value="ZnMc_astacin_like"/>
    <property type="match status" value="1"/>
</dbReference>
<keyword evidence="5 10" id="KW-0862">Zinc</keyword>
<feature type="binding site" evidence="10">
    <location>
        <position position="230"/>
    </location>
    <ligand>
        <name>Zn(2+)</name>
        <dbReference type="ChEBI" id="CHEBI:29105"/>
        <note>catalytic</note>
    </ligand>
</feature>
<evidence type="ECO:0000256" key="11">
    <source>
        <dbReference type="RuleBase" id="RU361183"/>
    </source>
</evidence>
<dbReference type="InterPro" id="IPR006026">
    <property type="entry name" value="Peptidase_Metallo"/>
</dbReference>
<feature type="binding site" evidence="10">
    <location>
        <position position="220"/>
    </location>
    <ligand>
        <name>Zn(2+)</name>
        <dbReference type="ChEBI" id="CHEBI:29105"/>
        <note>catalytic</note>
    </ligand>
</feature>
<evidence type="ECO:0000256" key="9">
    <source>
        <dbReference type="PIRNR" id="PIRNR036365"/>
    </source>
</evidence>
<evidence type="ECO:0000256" key="3">
    <source>
        <dbReference type="ARBA" id="ARBA00022723"/>
    </source>
</evidence>
<keyword evidence="7" id="KW-1015">Disulfide bond</keyword>
<dbReference type="Proteomes" id="UP000024635">
    <property type="component" value="Unassembled WGS sequence"/>
</dbReference>
<organism evidence="13 14">
    <name type="scientific">Ancylostoma ceylanicum</name>
    <dbReference type="NCBI Taxonomy" id="53326"/>
    <lineage>
        <taxon>Eukaryota</taxon>
        <taxon>Metazoa</taxon>
        <taxon>Ecdysozoa</taxon>
        <taxon>Nematoda</taxon>
        <taxon>Chromadorea</taxon>
        <taxon>Rhabditida</taxon>
        <taxon>Rhabditina</taxon>
        <taxon>Rhabditomorpha</taxon>
        <taxon>Strongyloidea</taxon>
        <taxon>Ancylostomatidae</taxon>
        <taxon>Ancylostomatinae</taxon>
        <taxon>Ancylostoma</taxon>
    </lineage>
</organism>
<comment type="subcellular location">
    <subcellularLocation>
        <location evidence="1 9">Secreted</location>
    </subcellularLocation>
</comment>
<keyword evidence="2 9" id="KW-0964">Secreted</keyword>
<gene>
    <name evidence="13" type="primary">Acey_s0478.g2200</name>
    <name evidence="13" type="ORF">Y032_0478g2200</name>
</gene>
<keyword evidence="10 11" id="KW-0645">Protease</keyword>
<dbReference type="PROSITE" id="PS00022">
    <property type="entry name" value="EGF_1"/>
    <property type="match status" value="1"/>
</dbReference>
<evidence type="ECO:0000256" key="7">
    <source>
        <dbReference type="ARBA" id="ARBA00023157"/>
    </source>
</evidence>
<dbReference type="GO" id="GO:0005576">
    <property type="term" value="C:extracellular region"/>
    <property type="evidence" value="ECO:0007669"/>
    <property type="project" value="UniProtKB-SubCell"/>
</dbReference>
<dbReference type="EMBL" id="JARK01000078">
    <property type="protein sequence ID" value="EYC43879.1"/>
    <property type="molecule type" value="Genomic_DNA"/>
</dbReference>
<dbReference type="PROSITE" id="PS01186">
    <property type="entry name" value="EGF_2"/>
    <property type="match status" value="1"/>
</dbReference>
<dbReference type="GO" id="GO:0004222">
    <property type="term" value="F:metalloendopeptidase activity"/>
    <property type="evidence" value="ECO:0007669"/>
    <property type="project" value="UniProtKB-UniRule"/>
</dbReference>
<comment type="cofactor">
    <cofactor evidence="10 11">
        <name>Zn(2+)</name>
        <dbReference type="ChEBI" id="CHEBI:29105"/>
    </cofactor>
    <text evidence="10 11">Binds 1 zinc ion per subunit.</text>
</comment>
<keyword evidence="6 10" id="KW-0482">Metalloprotease</keyword>
<dbReference type="InterPro" id="IPR017050">
    <property type="entry name" value="Metallopeptidase_nem"/>
</dbReference>
<feature type="signal peptide" evidence="9 11">
    <location>
        <begin position="1"/>
        <end position="24"/>
    </location>
</feature>
<evidence type="ECO:0000256" key="1">
    <source>
        <dbReference type="ARBA" id="ARBA00004613"/>
    </source>
</evidence>
<keyword evidence="10 11" id="KW-0378">Hydrolase</keyword>
<feature type="chain" id="PRO_5005101048" description="Zinc metalloproteinase" evidence="9 11">
    <location>
        <begin position="25"/>
        <end position="481"/>
    </location>
</feature>
<dbReference type="InterPro" id="IPR034035">
    <property type="entry name" value="Astacin-like_dom"/>
</dbReference>
<dbReference type="SUPFAM" id="SSF55486">
    <property type="entry name" value="Metalloproteases ('zincins'), catalytic domain"/>
    <property type="match status" value="1"/>
</dbReference>